<comment type="caution">
    <text evidence="1">The sequence shown here is derived from an EMBL/GenBank/DDBJ whole genome shotgun (WGS) entry which is preliminary data.</text>
</comment>
<accession>A0A512PPT0</accession>
<evidence type="ECO:0000313" key="1">
    <source>
        <dbReference type="EMBL" id="GEP73209.1"/>
    </source>
</evidence>
<gene>
    <name evidence="1" type="ORF">LRA02_20770</name>
</gene>
<protein>
    <submittedName>
        <fullName evidence="1">Uncharacterized protein</fullName>
    </submittedName>
</protein>
<name>A0A512PPT0_9LACO</name>
<proteinExistence type="predicted"/>
<evidence type="ECO:0000313" key="2">
    <source>
        <dbReference type="Proteomes" id="UP000321569"/>
    </source>
</evidence>
<dbReference type="AlphaFoldDB" id="A0A512PPT0"/>
<dbReference type="OrthoDB" id="2327735at2"/>
<dbReference type="RefSeq" id="WP_056982351.1">
    <property type="nucleotide sequence ID" value="NZ_BKAM01000057.1"/>
</dbReference>
<dbReference type="STRING" id="1423795.FD12_GL002593"/>
<organism evidence="1 2">
    <name type="scientific">Lentilactobacillus rapi</name>
    <dbReference type="NCBI Taxonomy" id="481723"/>
    <lineage>
        <taxon>Bacteria</taxon>
        <taxon>Bacillati</taxon>
        <taxon>Bacillota</taxon>
        <taxon>Bacilli</taxon>
        <taxon>Lactobacillales</taxon>
        <taxon>Lactobacillaceae</taxon>
        <taxon>Lentilactobacillus</taxon>
    </lineage>
</organism>
<dbReference type="Proteomes" id="UP000321569">
    <property type="component" value="Unassembled WGS sequence"/>
</dbReference>
<sequence length="336" mass="38452">MELGNTEKMIINRLLDQELFTSTPEPTTTKVTINAIRAFKQGYKQRRVYHFFDHLIGTQPLNYGNNLVLLIGPGELSDAEKHVLLATLKAVISSPEMDGLASDMVIDSQSIIQQVHSEVVELDEPTIYGIIDDIFVKRFGLFTPDYPEGDEASRSEIMDPFWDINPDFISITHEMIEYMSHPQDTGNLTERQRVNRVLLRFRYLSPHRFPELWPQLVANKEQLMADWAPLERFRLECGEDYAILLDNQQKKSEAKPLIVAIALANRLHDPIKKTKLTPKIREVTKELFPGRTVNPSDVKKGLLENALVSENGNYYQPTPVAKRFNATADVEQEVFE</sequence>
<dbReference type="EMBL" id="BKAM01000057">
    <property type="protein sequence ID" value="GEP73209.1"/>
    <property type="molecule type" value="Genomic_DNA"/>
</dbReference>
<reference evidence="1 2" key="1">
    <citation type="submission" date="2019-07" db="EMBL/GenBank/DDBJ databases">
        <title>Whole genome shotgun sequence of Lactobacillus rapi NBRC 109618.</title>
        <authorList>
            <person name="Hosoyama A."/>
            <person name="Uohara A."/>
            <person name="Ohji S."/>
            <person name="Ichikawa N."/>
        </authorList>
    </citation>
    <scope>NUCLEOTIDE SEQUENCE [LARGE SCALE GENOMIC DNA]</scope>
    <source>
        <strain evidence="1 2">NBRC 109618</strain>
    </source>
</reference>